<reference evidence="1" key="1">
    <citation type="submission" date="2021-01" db="EMBL/GenBank/DDBJ databases">
        <authorList>
            <person name="Corre E."/>
            <person name="Pelletier E."/>
            <person name="Niang G."/>
            <person name="Scheremetjew M."/>
            <person name="Finn R."/>
            <person name="Kale V."/>
            <person name="Holt S."/>
            <person name="Cochrane G."/>
            <person name="Meng A."/>
            <person name="Brown T."/>
            <person name="Cohen L."/>
        </authorList>
    </citation>
    <scope>NUCLEOTIDE SEQUENCE</scope>
</reference>
<evidence type="ECO:0000313" key="1">
    <source>
        <dbReference type="EMBL" id="CAD8846845.1"/>
    </source>
</evidence>
<gene>
    <name evidence="1" type="ORF">NSCI0253_LOCUS21195</name>
</gene>
<proteinExistence type="predicted"/>
<name>A0A7S1F631_NOCSC</name>
<accession>A0A7S1F631</accession>
<dbReference type="EMBL" id="HBFQ01030066">
    <property type="protein sequence ID" value="CAD8846845.1"/>
    <property type="molecule type" value="Transcribed_RNA"/>
</dbReference>
<sequence length="115" mass="13378">MDGPRENFTRNVSDTIVYQFRRRWAASTTGNYVEPDGWDLTLGSVTSLSTARNWCALVTPTRFRRGLAAEARAFLERFERFLQCKAHVIEQRMRDSPRATFYEHVRQHLDLEGAP</sequence>
<protein>
    <submittedName>
        <fullName evidence="1">Uncharacterized protein</fullName>
    </submittedName>
</protein>
<dbReference type="AlphaFoldDB" id="A0A7S1F631"/>
<organism evidence="1">
    <name type="scientific">Noctiluca scintillans</name>
    <name type="common">Sea sparkle</name>
    <name type="synonym">Red tide dinoflagellate</name>
    <dbReference type="NCBI Taxonomy" id="2966"/>
    <lineage>
        <taxon>Eukaryota</taxon>
        <taxon>Sar</taxon>
        <taxon>Alveolata</taxon>
        <taxon>Dinophyceae</taxon>
        <taxon>Noctilucales</taxon>
        <taxon>Noctilucaceae</taxon>
        <taxon>Noctiluca</taxon>
    </lineage>
</organism>